<dbReference type="PANTHER" id="PTHR13136:SF11">
    <property type="entry name" value="TESTIS-EXPRESSED PROTEIN 30"/>
    <property type="match status" value="1"/>
</dbReference>
<dbReference type="OrthoDB" id="652634at2"/>
<gene>
    <name evidence="2" type="ordered locus">Hoch_5819</name>
</gene>
<organism evidence="2 3">
    <name type="scientific">Haliangium ochraceum (strain DSM 14365 / JCM 11303 / SMP-2)</name>
    <dbReference type="NCBI Taxonomy" id="502025"/>
    <lineage>
        <taxon>Bacteria</taxon>
        <taxon>Pseudomonadati</taxon>
        <taxon>Myxococcota</taxon>
        <taxon>Polyangia</taxon>
        <taxon>Haliangiales</taxon>
        <taxon>Kofleriaceae</taxon>
        <taxon>Haliangium</taxon>
    </lineage>
</organism>
<dbReference type="HOGENOM" id="CLU_072792_1_1_7"/>
<dbReference type="eggNOG" id="COG3571">
    <property type="taxonomic scope" value="Bacteria"/>
</dbReference>
<sequence length="235" mass="24528">MTASRSGSAGGGRALTLAVDDVGEVSARLLRPRGARALYVMAHGAGAGMHHRVLEGMSALLAERGIASYRFQFPYMEAGKKRPDGRRVLLATVAAAVADAAARTRGLPIVAGGKSMGGRMSSQWMAEGGADAVRGLVFLGFPLHAAGRPGDERAAHLDAVQVPMLFLQGTRDSLAELGLIGGVVRALGTRASMHVIEGGDHSFGVLKRSGRDPEEVMGEAADSIARWIDARILHA</sequence>
<dbReference type="Gene3D" id="3.40.50.1820">
    <property type="entry name" value="alpha/beta hydrolase"/>
    <property type="match status" value="1"/>
</dbReference>
<reference evidence="2 3" key="1">
    <citation type="journal article" date="2010" name="Stand. Genomic Sci.">
        <title>Complete genome sequence of Haliangium ochraceum type strain (SMP-2).</title>
        <authorList>
            <consortium name="US DOE Joint Genome Institute (JGI-PGF)"/>
            <person name="Ivanova N."/>
            <person name="Daum C."/>
            <person name="Lang E."/>
            <person name="Abt B."/>
            <person name="Kopitz M."/>
            <person name="Saunders E."/>
            <person name="Lapidus A."/>
            <person name="Lucas S."/>
            <person name="Glavina Del Rio T."/>
            <person name="Nolan M."/>
            <person name="Tice H."/>
            <person name="Copeland A."/>
            <person name="Cheng J.F."/>
            <person name="Chen F."/>
            <person name="Bruce D."/>
            <person name="Goodwin L."/>
            <person name="Pitluck S."/>
            <person name="Mavromatis K."/>
            <person name="Pati A."/>
            <person name="Mikhailova N."/>
            <person name="Chen A."/>
            <person name="Palaniappan K."/>
            <person name="Land M."/>
            <person name="Hauser L."/>
            <person name="Chang Y.J."/>
            <person name="Jeffries C.D."/>
            <person name="Detter J.C."/>
            <person name="Brettin T."/>
            <person name="Rohde M."/>
            <person name="Goker M."/>
            <person name="Bristow J."/>
            <person name="Markowitz V."/>
            <person name="Eisen J.A."/>
            <person name="Hugenholtz P."/>
            <person name="Kyrpides N.C."/>
            <person name="Klenk H.P."/>
        </authorList>
    </citation>
    <scope>NUCLEOTIDE SEQUENCE [LARGE SCALE GENOMIC DNA]</scope>
    <source>
        <strain evidence="3">DSM 14365 / CIP 107738 / JCM 11303 / AJ 13395 / SMP-2</strain>
    </source>
</reference>
<dbReference type="RefSeq" id="WP_012830887.1">
    <property type="nucleotide sequence ID" value="NC_013440.1"/>
</dbReference>
<dbReference type="STRING" id="502025.Hoch_5819"/>
<dbReference type="AlphaFoldDB" id="D0LID9"/>
<keyword evidence="3" id="KW-1185">Reference proteome</keyword>
<evidence type="ECO:0000259" key="1">
    <source>
        <dbReference type="Pfam" id="PF20408"/>
    </source>
</evidence>
<dbReference type="Proteomes" id="UP000001880">
    <property type="component" value="Chromosome"/>
</dbReference>
<dbReference type="Pfam" id="PF20408">
    <property type="entry name" value="Abhydrolase_11"/>
    <property type="match status" value="1"/>
</dbReference>
<evidence type="ECO:0000313" key="3">
    <source>
        <dbReference type="Proteomes" id="UP000001880"/>
    </source>
</evidence>
<name>D0LID9_HALO1</name>
<accession>D0LID9</accession>
<dbReference type="SUPFAM" id="SSF53474">
    <property type="entry name" value="alpha/beta-Hydrolases"/>
    <property type="match status" value="1"/>
</dbReference>
<evidence type="ECO:0000313" key="2">
    <source>
        <dbReference type="EMBL" id="ACY18295.1"/>
    </source>
</evidence>
<dbReference type="InterPro" id="IPR046879">
    <property type="entry name" value="KANL3/Tex30_Abhydrolase"/>
</dbReference>
<dbReference type="PANTHER" id="PTHR13136">
    <property type="entry name" value="TESTIS DEVELOPMENT PROTEIN PRTD"/>
    <property type="match status" value="1"/>
</dbReference>
<proteinExistence type="predicted"/>
<dbReference type="ESTHER" id="halo1-d0lid9">
    <property type="family name" value="NLS3-Tex30"/>
</dbReference>
<protein>
    <recommendedName>
        <fullName evidence="1">KANL3/Tex30 alpha/beta hydrolase-like domain-containing protein</fullName>
    </recommendedName>
</protein>
<dbReference type="EMBL" id="CP001804">
    <property type="protein sequence ID" value="ACY18295.1"/>
    <property type="molecule type" value="Genomic_DNA"/>
</dbReference>
<dbReference type="InterPro" id="IPR026555">
    <property type="entry name" value="NSL3/Tex30"/>
</dbReference>
<dbReference type="InterPro" id="IPR029058">
    <property type="entry name" value="AB_hydrolase_fold"/>
</dbReference>
<dbReference type="KEGG" id="hoh:Hoch_5819"/>
<feature type="domain" description="KANL3/Tex30 alpha/beta hydrolase-like" evidence="1">
    <location>
        <begin position="36"/>
        <end position="228"/>
    </location>
</feature>